<feature type="compositionally biased region" description="Polar residues" evidence="1">
    <location>
        <begin position="474"/>
        <end position="488"/>
    </location>
</feature>
<evidence type="ECO:0000313" key="3">
    <source>
        <dbReference type="Proteomes" id="UP000002668"/>
    </source>
</evidence>
<dbReference type="AlphaFoldDB" id="E5AD69"/>
<dbReference type="VEuPathDB" id="FungiDB:LEMA_P012080.1"/>
<feature type="region of interest" description="Disordered" evidence="1">
    <location>
        <begin position="1"/>
        <end position="28"/>
    </location>
</feature>
<reference evidence="3" key="1">
    <citation type="journal article" date="2011" name="Nat. Commun.">
        <title>Effector diversification within compartments of the Leptosphaeria maculans genome affected by Repeat-Induced Point mutations.</title>
        <authorList>
            <person name="Rouxel T."/>
            <person name="Grandaubert J."/>
            <person name="Hane J.K."/>
            <person name="Hoede C."/>
            <person name="van de Wouw A.P."/>
            <person name="Couloux A."/>
            <person name="Dominguez V."/>
            <person name="Anthouard V."/>
            <person name="Bally P."/>
            <person name="Bourras S."/>
            <person name="Cozijnsen A.J."/>
            <person name="Ciuffetti L.M."/>
            <person name="Degrave A."/>
            <person name="Dilmaghani A."/>
            <person name="Duret L."/>
            <person name="Fudal I."/>
            <person name="Goodwin S.B."/>
            <person name="Gout L."/>
            <person name="Glaser N."/>
            <person name="Linglin J."/>
            <person name="Kema G.H.J."/>
            <person name="Lapalu N."/>
            <person name="Lawrence C.B."/>
            <person name="May K."/>
            <person name="Meyer M."/>
            <person name="Ollivier B."/>
            <person name="Poulain J."/>
            <person name="Schoch C.L."/>
            <person name="Simon A."/>
            <person name="Spatafora J.W."/>
            <person name="Stachowiak A."/>
            <person name="Turgeon B.G."/>
            <person name="Tyler B.M."/>
            <person name="Vincent D."/>
            <person name="Weissenbach J."/>
            <person name="Amselem J."/>
            <person name="Quesneville H."/>
            <person name="Oliver R.P."/>
            <person name="Wincker P."/>
            <person name="Balesdent M.-H."/>
            <person name="Howlett B.J."/>
        </authorList>
    </citation>
    <scope>NUCLEOTIDE SEQUENCE [LARGE SCALE GENOMIC DNA]</scope>
    <source>
        <strain evidence="3">JN3 / isolate v23.1.3 / race Av1-4-5-6-7-8</strain>
    </source>
</reference>
<dbReference type="HOGENOM" id="CLU_464651_0_0_1"/>
<gene>
    <name evidence="2" type="ORF">LEMA_P012080.1</name>
</gene>
<dbReference type="eggNOG" id="ENOG502RN1P">
    <property type="taxonomic scope" value="Eukaryota"/>
</dbReference>
<protein>
    <submittedName>
        <fullName evidence="2">Predicted protein</fullName>
    </submittedName>
</protein>
<dbReference type="InParanoid" id="E5AD69"/>
<dbReference type="Proteomes" id="UP000002668">
    <property type="component" value="Genome"/>
</dbReference>
<evidence type="ECO:0000256" key="1">
    <source>
        <dbReference type="SAM" id="MobiDB-lite"/>
    </source>
</evidence>
<accession>E5AD69</accession>
<keyword evidence="3" id="KW-1185">Reference proteome</keyword>
<dbReference type="EMBL" id="FP929139">
    <property type="protein sequence ID" value="CBY02421.1"/>
    <property type="molecule type" value="Genomic_DNA"/>
</dbReference>
<organism evidence="2 3">
    <name type="scientific">Leptosphaeria maculans (strain JN3 / isolate v23.1.3 / race Av1-4-5-6-7-8)</name>
    <name type="common">Blackleg fungus</name>
    <name type="synonym">Phoma lingam</name>
    <dbReference type="NCBI Taxonomy" id="985895"/>
    <lineage>
        <taxon>Eukaryota</taxon>
        <taxon>Fungi</taxon>
        <taxon>Dikarya</taxon>
        <taxon>Ascomycota</taxon>
        <taxon>Pezizomycotina</taxon>
        <taxon>Dothideomycetes</taxon>
        <taxon>Pleosporomycetidae</taxon>
        <taxon>Pleosporales</taxon>
        <taxon>Pleosporineae</taxon>
        <taxon>Leptosphaeriaceae</taxon>
        <taxon>Plenodomus</taxon>
        <taxon>Plenodomus lingam/Leptosphaeria maculans species complex</taxon>
    </lineage>
</organism>
<proteinExistence type="predicted"/>
<name>E5AD69_LEPMJ</name>
<dbReference type="STRING" id="985895.E5AD69"/>
<dbReference type="OMA" id="FHTGDST"/>
<dbReference type="OrthoDB" id="3801250at2759"/>
<sequence>MTQAYESAVTGAARTELQPSLLPPSHAQNRASLVSPEDLFNSFTDLIDNGPHAADDKDSMAPSIQSRLHPEICPQPPPLPLPLPLVLPVSDLNIPPPPRCITEDAYGFVTSSQQDAFIDRLACEQDDIRDIRDSVLGFRFRLRAQRSQLRDARMEASEKDGSLLNMLRQYLHEHELPEHIRTKLDEASALHDRLGPMESSYDELEREYDAQEWNYTRRETSFIQTLTESAFVVEHPHRRTDNLPSANPTSFAVSGLKGLGDESWGEGSHVANTKDIFNASENWPHLSPADGFQMSRDEGFMSNGGGEAQNLLQDNKSLHLRKRHAWARKIKEIDDWLQDQVLQSPIAKIRAELCMRKLPLDDDAWWQQVKQNWMYKHDGLPVFHTGDSTISDIVMSPCTSTTTEQLGTGQGQVQTEKKDQMVRQESAPDLLKPLDMTNTEKSTCHGALSCPHSTERATSDAGFDVRSPHRFQRSENNNQSTPATPTQNGKERKSPVAPLLQSTSVNIGTRGEGAWNVHDPSRRALGTSGSQSNFSPVVSDSISLLVAPTDPIPQPSQVMLQHSPVHSLLSTPELPESLNHTQCRIKL</sequence>
<feature type="region of interest" description="Disordered" evidence="1">
    <location>
        <begin position="434"/>
        <end position="533"/>
    </location>
</feature>
<evidence type="ECO:0000313" key="2">
    <source>
        <dbReference type="EMBL" id="CBY02421.1"/>
    </source>
</evidence>